<organism evidence="5 6">
    <name type="scientific">Amygdalobacter nucleatus</name>
    <dbReference type="NCBI Taxonomy" id="3029274"/>
    <lineage>
        <taxon>Bacteria</taxon>
        <taxon>Bacillati</taxon>
        <taxon>Bacillota</taxon>
        <taxon>Clostridia</taxon>
        <taxon>Eubacteriales</taxon>
        <taxon>Oscillospiraceae</taxon>
        <taxon>Amygdalobacter</taxon>
    </lineage>
</organism>
<dbReference type="EMBL" id="LSCV01000005">
    <property type="protein sequence ID" value="KXB42251.1"/>
    <property type="molecule type" value="Genomic_DNA"/>
</dbReference>
<protein>
    <submittedName>
        <fullName evidence="5">Transcriptional regulator, AraC family</fullName>
    </submittedName>
</protein>
<keyword evidence="3" id="KW-0804">Transcription</keyword>
<keyword evidence="1" id="KW-0805">Transcription regulation</keyword>
<dbReference type="InterPro" id="IPR009057">
    <property type="entry name" value="Homeodomain-like_sf"/>
</dbReference>
<evidence type="ECO:0000313" key="6">
    <source>
        <dbReference type="Proteomes" id="UP000070080"/>
    </source>
</evidence>
<dbReference type="GO" id="GO:0043565">
    <property type="term" value="F:sequence-specific DNA binding"/>
    <property type="evidence" value="ECO:0007669"/>
    <property type="project" value="InterPro"/>
</dbReference>
<dbReference type="AlphaFoldDB" id="A0A133YGD5"/>
<evidence type="ECO:0000259" key="4">
    <source>
        <dbReference type="PROSITE" id="PS01124"/>
    </source>
</evidence>
<gene>
    <name evidence="5" type="ORF">HMPREF1872_00425</name>
</gene>
<accession>A0A133YGD5</accession>
<dbReference type="GO" id="GO:0003700">
    <property type="term" value="F:DNA-binding transcription factor activity"/>
    <property type="evidence" value="ECO:0007669"/>
    <property type="project" value="InterPro"/>
</dbReference>
<evidence type="ECO:0000256" key="2">
    <source>
        <dbReference type="ARBA" id="ARBA00023125"/>
    </source>
</evidence>
<dbReference type="PANTHER" id="PTHR43280">
    <property type="entry name" value="ARAC-FAMILY TRANSCRIPTIONAL REGULATOR"/>
    <property type="match status" value="1"/>
</dbReference>
<dbReference type="RefSeq" id="WP_066713321.1">
    <property type="nucleotide sequence ID" value="NZ_KQ959568.1"/>
</dbReference>
<dbReference type="InterPro" id="IPR018060">
    <property type="entry name" value="HTH_AraC"/>
</dbReference>
<evidence type="ECO:0000256" key="1">
    <source>
        <dbReference type="ARBA" id="ARBA00023015"/>
    </source>
</evidence>
<dbReference type="Proteomes" id="UP000070080">
    <property type="component" value="Unassembled WGS sequence"/>
</dbReference>
<sequence>MENQGFVADERLYRFQEICELSILGKVDIAYKKMLQQALFIKDHPNEGRLCRVFLNAMNQAHYHRFLNAFDVSFHQLCYQHGILFHEIKNWDDFVRTGQQIIYDYALAVHSIHAKHHGAIYKVIRYIRDNLDTALSLEQMANEVFMSRSYLSHSFKETMGENIKDFIYRERMRLAENLLISSNLGIEEISLRCGYQSLAYFSASFRRFFHMSSTECRDYVE</sequence>
<reference evidence="6" key="1">
    <citation type="submission" date="2016-01" db="EMBL/GenBank/DDBJ databases">
        <authorList>
            <person name="Mitreva M."/>
            <person name="Pepin K.H."/>
            <person name="Mihindukulasuriya K.A."/>
            <person name="Fulton R."/>
            <person name="Fronick C."/>
            <person name="O'Laughlin M."/>
            <person name="Miner T."/>
            <person name="Herter B."/>
            <person name="Rosa B.A."/>
            <person name="Cordes M."/>
            <person name="Tomlinson C."/>
            <person name="Wollam A."/>
            <person name="Palsikar V.B."/>
            <person name="Mardis E.R."/>
            <person name="Wilson R.K."/>
        </authorList>
    </citation>
    <scope>NUCLEOTIDE SEQUENCE [LARGE SCALE GENOMIC DNA]</scope>
    <source>
        <strain evidence="6">KA00274</strain>
    </source>
</reference>
<dbReference type="Gene3D" id="1.10.10.60">
    <property type="entry name" value="Homeodomain-like"/>
    <property type="match status" value="2"/>
</dbReference>
<evidence type="ECO:0000313" key="5">
    <source>
        <dbReference type="EMBL" id="KXB42251.1"/>
    </source>
</evidence>
<dbReference type="PANTHER" id="PTHR43280:SF28">
    <property type="entry name" value="HTH-TYPE TRANSCRIPTIONAL ACTIVATOR RHAS"/>
    <property type="match status" value="1"/>
</dbReference>
<feature type="domain" description="HTH araC/xylS-type" evidence="4">
    <location>
        <begin position="121"/>
        <end position="219"/>
    </location>
</feature>
<keyword evidence="2" id="KW-0238">DNA-binding</keyword>
<proteinExistence type="predicted"/>
<evidence type="ECO:0000256" key="3">
    <source>
        <dbReference type="ARBA" id="ARBA00023163"/>
    </source>
</evidence>
<dbReference type="STRING" id="1497955.HMPREF1872_00425"/>
<dbReference type="Pfam" id="PF12833">
    <property type="entry name" value="HTH_18"/>
    <property type="match status" value="1"/>
</dbReference>
<dbReference type="SUPFAM" id="SSF46689">
    <property type="entry name" value="Homeodomain-like"/>
    <property type="match status" value="2"/>
</dbReference>
<dbReference type="SMART" id="SM00342">
    <property type="entry name" value="HTH_ARAC"/>
    <property type="match status" value="1"/>
</dbReference>
<name>A0A133YGD5_9FIRM</name>
<keyword evidence="6" id="KW-1185">Reference proteome</keyword>
<dbReference type="PROSITE" id="PS01124">
    <property type="entry name" value="HTH_ARAC_FAMILY_2"/>
    <property type="match status" value="1"/>
</dbReference>
<dbReference type="OrthoDB" id="1934152at2"/>
<comment type="caution">
    <text evidence="5">The sequence shown here is derived from an EMBL/GenBank/DDBJ whole genome shotgun (WGS) entry which is preliminary data.</text>
</comment>